<comment type="caution">
    <text evidence="1">The sequence shown here is derived from an EMBL/GenBank/DDBJ whole genome shotgun (WGS) entry which is preliminary data.</text>
</comment>
<evidence type="ECO:0000313" key="1">
    <source>
        <dbReference type="EMBL" id="MCD9637749.1"/>
    </source>
</evidence>
<protein>
    <submittedName>
        <fullName evidence="1">Uncharacterized protein</fullName>
    </submittedName>
</protein>
<gene>
    <name evidence="1" type="ORF">HAX54_021189</name>
</gene>
<dbReference type="EMBL" id="JACEIK010002548">
    <property type="protein sequence ID" value="MCD9637749.1"/>
    <property type="molecule type" value="Genomic_DNA"/>
</dbReference>
<sequence>MQKLKFTRRWHCHAQGSRTLVQGQARCGPPSVQQQESRRYGMREAALSRHVGRHAAVLDAVESSGDAARLAKMGKNGFLHQLGKGNLQIPSQIHQGTRKTSN</sequence>
<proteinExistence type="predicted"/>
<name>A0ABS8UUR7_DATST</name>
<reference evidence="1 2" key="1">
    <citation type="journal article" date="2021" name="BMC Genomics">
        <title>Datura genome reveals duplications of psychoactive alkaloid biosynthetic genes and high mutation rate following tissue culture.</title>
        <authorList>
            <person name="Rajewski A."/>
            <person name="Carter-House D."/>
            <person name="Stajich J."/>
            <person name="Litt A."/>
        </authorList>
    </citation>
    <scope>NUCLEOTIDE SEQUENCE [LARGE SCALE GENOMIC DNA]</scope>
    <source>
        <strain evidence="1">AR-01</strain>
    </source>
</reference>
<keyword evidence="2" id="KW-1185">Reference proteome</keyword>
<accession>A0ABS8UUR7</accession>
<organism evidence="1 2">
    <name type="scientific">Datura stramonium</name>
    <name type="common">Jimsonweed</name>
    <name type="synonym">Common thornapple</name>
    <dbReference type="NCBI Taxonomy" id="4076"/>
    <lineage>
        <taxon>Eukaryota</taxon>
        <taxon>Viridiplantae</taxon>
        <taxon>Streptophyta</taxon>
        <taxon>Embryophyta</taxon>
        <taxon>Tracheophyta</taxon>
        <taxon>Spermatophyta</taxon>
        <taxon>Magnoliopsida</taxon>
        <taxon>eudicotyledons</taxon>
        <taxon>Gunneridae</taxon>
        <taxon>Pentapetalae</taxon>
        <taxon>asterids</taxon>
        <taxon>lamiids</taxon>
        <taxon>Solanales</taxon>
        <taxon>Solanaceae</taxon>
        <taxon>Solanoideae</taxon>
        <taxon>Datureae</taxon>
        <taxon>Datura</taxon>
    </lineage>
</organism>
<evidence type="ECO:0000313" key="2">
    <source>
        <dbReference type="Proteomes" id="UP000823775"/>
    </source>
</evidence>
<dbReference type="Proteomes" id="UP000823775">
    <property type="component" value="Unassembled WGS sequence"/>
</dbReference>